<keyword evidence="1" id="KW-0805">Transcription regulation</keyword>
<evidence type="ECO:0000256" key="1">
    <source>
        <dbReference type="ARBA" id="ARBA00023015"/>
    </source>
</evidence>
<dbReference type="PANTHER" id="PTHR44688:SF16">
    <property type="entry name" value="DNA-BINDING TRANSCRIPTIONAL ACTIVATOR DEVR_DOSR"/>
    <property type="match status" value="1"/>
</dbReference>
<keyword evidence="5" id="KW-0812">Transmembrane</keyword>
<dbReference type="SUPFAM" id="SSF46894">
    <property type="entry name" value="C-terminal effector domain of the bipartite response regulators"/>
    <property type="match status" value="1"/>
</dbReference>
<proteinExistence type="predicted"/>
<evidence type="ECO:0000256" key="4">
    <source>
        <dbReference type="SAM" id="MobiDB-lite"/>
    </source>
</evidence>
<evidence type="ECO:0000256" key="3">
    <source>
        <dbReference type="ARBA" id="ARBA00023163"/>
    </source>
</evidence>
<dbReference type="CDD" id="cd06170">
    <property type="entry name" value="LuxR_C_like"/>
    <property type="match status" value="1"/>
</dbReference>
<dbReference type="Gene3D" id="1.10.10.10">
    <property type="entry name" value="Winged helix-like DNA-binding domain superfamily/Winged helix DNA-binding domain"/>
    <property type="match status" value="1"/>
</dbReference>
<keyword evidence="8" id="KW-1185">Reference proteome</keyword>
<evidence type="ECO:0000313" key="7">
    <source>
        <dbReference type="EMBL" id="GAA0629032.1"/>
    </source>
</evidence>
<name>A0ABP3S8W5_9CAUL</name>
<feature type="transmembrane region" description="Helical" evidence="5">
    <location>
        <begin position="122"/>
        <end position="146"/>
    </location>
</feature>
<dbReference type="InterPro" id="IPR036388">
    <property type="entry name" value="WH-like_DNA-bd_sf"/>
</dbReference>
<protein>
    <recommendedName>
        <fullName evidence="6">HTH luxR-type domain-containing protein</fullName>
    </recommendedName>
</protein>
<sequence length="157" mass="17122">MTERLTPREVECVRLAGAGLSDKEIRKHLGMGSERTVQGHLARAYTKLGVHDRRTAARLLGNDYPELPVPIPQAAEPASPEPASAVGSDPDGGRAAPRSLYDRYAALGRWRQPPRWFGGRSLLILTTAGLIVIGLGGAMALLRAVFETVELIQFWLR</sequence>
<comment type="caution">
    <text evidence="7">The sequence shown here is derived from an EMBL/GenBank/DDBJ whole genome shotgun (WGS) entry which is preliminary data.</text>
</comment>
<keyword evidence="3" id="KW-0804">Transcription</keyword>
<organism evidence="7 8">
    <name type="scientific">Brevundimonas kwangchunensis</name>
    <dbReference type="NCBI Taxonomy" id="322163"/>
    <lineage>
        <taxon>Bacteria</taxon>
        <taxon>Pseudomonadati</taxon>
        <taxon>Pseudomonadota</taxon>
        <taxon>Alphaproteobacteria</taxon>
        <taxon>Caulobacterales</taxon>
        <taxon>Caulobacteraceae</taxon>
        <taxon>Brevundimonas</taxon>
    </lineage>
</organism>
<dbReference type="InterPro" id="IPR000792">
    <property type="entry name" value="Tscrpt_reg_LuxR_C"/>
</dbReference>
<feature type="compositionally biased region" description="Low complexity" evidence="4">
    <location>
        <begin position="72"/>
        <end position="85"/>
    </location>
</feature>
<dbReference type="InterPro" id="IPR016032">
    <property type="entry name" value="Sig_transdc_resp-reg_C-effctor"/>
</dbReference>
<gene>
    <name evidence="7" type="ORF">GCM10009422_28050</name>
</gene>
<accession>A0ABP3S8W5</accession>
<dbReference type="PROSITE" id="PS50043">
    <property type="entry name" value="HTH_LUXR_2"/>
    <property type="match status" value="1"/>
</dbReference>
<reference evidence="8" key="1">
    <citation type="journal article" date="2019" name="Int. J. Syst. Evol. Microbiol.">
        <title>The Global Catalogue of Microorganisms (GCM) 10K type strain sequencing project: providing services to taxonomists for standard genome sequencing and annotation.</title>
        <authorList>
            <consortium name="The Broad Institute Genomics Platform"/>
            <consortium name="The Broad Institute Genome Sequencing Center for Infectious Disease"/>
            <person name="Wu L."/>
            <person name="Ma J."/>
        </authorList>
    </citation>
    <scope>NUCLEOTIDE SEQUENCE [LARGE SCALE GENOMIC DNA]</scope>
    <source>
        <strain evidence="8">JCM 12928</strain>
    </source>
</reference>
<feature type="region of interest" description="Disordered" evidence="4">
    <location>
        <begin position="70"/>
        <end position="94"/>
    </location>
</feature>
<dbReference type="SMART" id="SM00421">
    <property type="entry name" value="HTH_LUXR"/>
    <property type="match status" value="1"/>
</dbReference>
<feature type="domain" description="HTH luxR-type" evidence="6">
    <location>
        <begin position="1"/>
        <end position="64"/>
    </location>
</feature>
<dbReference type="RefSeq" id="WP_343794620.1">
    <property type="nucleotide sequence ID" value="NZ_BAAAGA010000007.1"/>
</dbReference>
<evidence type="ECO:0000256" key="2">
    <source>
        <dbReference type="ARBA" id="ARBA00023125"/>
    </source>
</evidence>
<dbReference type="PANTHER" id="PTHR44688">
    <property type="entry name" value="DNA-BINDING TRANSCRIPTIONAL ACTIVATOR DEVR_DOSR"/>
    <property type="match status" value="1"/>
</dbReference>
<dbReference type="Pfam" id="PF00196">
    <property type="entry name" value="GerE"/>
    <property type="match status" value="1"/>
</dbReference>
<keyword evidence="2" id="KW-0238">DNA-binding</keyword>
<evidence type="ECO:0000313" key="8">
    <source>
        <dbReference type="Proteomes" id="UP001501352"/>
    </source>
</evidence>
<evidence type="ECO:0000256" key="5">
    <source>
        <dbReference type="SAM" id="Phobius"/>
    </source>
</evidence>
<evidence type="ECO:0000259" key="6">
    <source>
        <dbReference type="PROSITE" id="PS50043"/>
    </source>
</evidence>
<dbReference type="EMBL" id="BAAAGA010000007">
    <property type="protein sequence ID" value="GAA0629032.1"/>
    <property type="molecule type" value="Genomic_DNA"/>
</dbReference>
<keyword evidence="5" id="KW-0472">Membrane</keyword>
<dbReference type="Proteomes" id="UP001501352">
    <property type="component" value="Unassembled WGS sequence"/>
</dbReference>
<keyword evidence="5" id="KW-1133">Transmembrane helix</keyword>